<evidence type="ECO:0000313" key="1">
    <source>
        <dbReference type="EMBL" id="KKL81887.1"/>
    </source>
</evidence>
<sequence>MLKFNLNKKAAKKDLKNYSTMLEEQTKDQKLSAEVPSKNINLSMPVKDKDNTITIEGQIERESEEKPVVTEKAMETGKKIYNDKRDDAWDTSVIPINQVSEKYDQEQAKALKAAENEKKDTSFWDKYVGVQLEGEKTTISKNIPDSASQLQNNPARFKGEKINKMISASLQDADAMLFHIYATSTQEGRKLTKKEEQQIVDINSGKYRILNAQYSQVLDRPQLGRPEQNVDQPKRDPIRDIIPIEAPVKEPLEAPMETPIKTPMEEPVEFSRKSKEDESEIDLQIGADGRTVEILYQGSLIDSFGDKRNVNENLRDATQSYYPDLNEIEERV</sequence>
<organism evidence="1">
    <name type="scientific">marine sediment metagenome</name>
    <dbReference type="NCBI Taxonomy" id="412755"/>
    <lineage>
        <taxon>unclassified sequences</taxon>
        <taxon>metagenomes</taxon>
        <taxon>ecological metagenomes</taxon>
    </lineage>
</organism>
<gene>
    <name evidence="1" type="ORF">LCGC14_1990290</name>
</gene>
<dbReference type="AlphaFoldDB" id="A0A0F9I3C7"/>
<comment type="caution">
    <text evidence="1">The sequence shown here is derived from an EMBL/GenBank/DDBJ whole genome shotgun (WGS) entry which is preliminary data.</text>
</comment>
<proteinExistence type="predicted"/>
<dbReference type="EMBL" id="LAZR01022433">
    <property type="protein sequence ID" value="KKL81887.1"/>
    <property type="molecule type" value="Genomic_DNA"/>
</dbReference>
<name>A0A0F9I3C7_9ZZZZ</name>
<reference evidence="1" key="1">
    <citation type="journal article" date="2015" name="Nature">
        <title>Complex archaea that bridge the gap between prokaryotes and eukaryotes.</title>
        <authorList>
            <person name="Spang A."/>
            <person name="Saw J.H."/>
            <person name="Jorgensen S.L."/>
            <person name="Zaremba-Niedzwiedzka K."/>
            <person name="Martijn J."/>
            <person name="Lind A.E."/>
            <person name="van Eijk R."/>
            <person name="Schleper C."/>
            <person name="Guy L."/>
            <person name="Ettema T.J."/>
        </authorList>
    </citation>
    <scope>NUCLEOTIDE SEQUENCE</scope>
</reference>
<protein>
    <submittedName>
        <fullName evidence="1">Uncharacterized protein</fullName>
    </submittedName>
</protein>
<accession>A0A0F9I3C7</accession>